<dbReference type="Proteomes" id="UP000823757">
    <property type="component" value="Unassembled WGS sequence"/>
</dbReference>
<evidence type="ECO:0000256" key="11">
    <source>
        <dbReference type="ARBA" id="ARBA00048988"/>
    </source>
</evidence>
<dbReference type="GO" id="GO:0003677">
    <property type="term" value="F:DNA binding"/>
    <property type="evidence" value="ECO:0007669"/>
    <property type="project" value="UniProtKB-UniRule"/>
</dbReference>
<gene>
    <name evidence="12 15" type="primary">priA</name>
    <name evidence="15" type="ORF">IAB91_05790</name>
</gene>
<dbReference type="Pfam" id="PF00271">
    <property type="entry name" value="Helicase_C"/>
    <property type="match status" value="1"/>
</dbReference>
<dbReference type="InterPro" id="IPR001650">
    <property type="entry name" value="Helicase_C-like"/>
</dbReference>
<feature type="domain" description="Helicase ATP-binding" evidence="14">
    <location>
        <begin position="221"/>
        <end position="404"/>
    </location>
</feature>
<dbReference type="GO" id="GO:0006269">
    <property type="term" value="P:DNA replication, synthesis of primer"/>
    <property type="evidence" value="ECO:0007669"/>
    <property type="project" value="UniProtKB-KW"/>
</dbReference>
<feature type="binding site" evidence="12">
    <location>
        <position position="470"/>
    </location>
    <ligand>
        <name>Zn(2+)</name>
        <dbReference type="ChEBI" id="CHEBI:29105"/>
        <label>1</label>
    </ligand>
</feature>
<dbReference type="InterPro" id="IPR011545">
    <property type="entry name" value="DEAD/DEAH_box_helicase_dom"/>
</dbReference>
<dbReference type="InterPro" id="IPR014001">
    <property type="entry name" value="Helicase_ATP-bd"/>
</dbReference>
<dbReference type="GO" id="GO:0043138">
    <property type="term" value="F:3'-5' DNA helicase activity"/>
    <property type="evidence" value="ECO:0007669"/>
    <property type="project" value="UniProtKB-EC"/>
</dbReference>
<sequence>MNAMGKRTYISVILPLKLGWEPCYWTDIEDIAIGQRVTVQFAGKSYTGTVSATGIEPSISPSKIMEISDRDDSLSKISRQEIEFWRRLAEYYMCTIGEVYSIACPVAKINSEKAKARKEELLKAKIGKTISALERKEAMLKSRIGRKAAELEKCRSEEKKERLSAEIDKLKEETATIKAERLRYLSSEIPAGISLPWEMSDIADIHIDLSPKQKEAMKQIEAAFGEGKTVLLNGVAGSGKTEIYISLAAKTLQNGKNVLYLVPEKAMSRQLSERLEGYFGNALLTFHSGKTAAQRAEIAETIRSCGESGKRYLVLGTRSSLFLPHHNLGLVIVDEEHDSSYKQDSPAPRYNARDAAIMLGTVHSAQSSDADDIRSRCNVILGSATPSLESIYNCLSGKFAEARLSNRYYGDGRTDVEIIDTIAERKKNGMTGSFSKKLVKHISDALGCGQQVMLLRTRRGYSAALQCTGCGYIPKCPKCNVSLTYHKDNGRLECHHCGFSSASTGKCPECGEEMKTLGSGTQKIEEEAATLFPQARIARLDSDTARSARYEAETIKSFSRKEIDILVGTQIVTKGFDFGNLALTAVMQADTMLGIQDFRADEKAMQTLVQFKGRCGRRGERSLFVIQTAQPEHPVYKMLSGEGQAEYISRLLAERAEFNYPPFTRIVDIILKDRIEERAERMAKALAGGLLDFRTTGPYTPAAGRRDDEYSIVIRVTLSKDRQLALLKKMLVKRIEEFESANRYNGHICFDADPI</sequence>
<comment type="cofactor">
    <cofactor evidence="12">
        <name>Zn(2+)</name>
        <dbReference type="ChEBI" id="CHEBI:29105"/>
    </cofactor>
    <text evidence="12">Binds 2 zinc ions per subunit.</text>
</comment>
<keyword evidence="7 12" id="KW-0862">Zinc</keyword>
<reference evidence="15" key="1">
    <citation type="submission" date="2020-10" db="EMBL/GenBank/DDBJ databases">
        <authorList>
            <person name="Gilroy R."/>
        </authorList>
    </citation>
    <scope>NUCLEOTIDE SEQUENCE</scope>
    <source>
        <strain evidence="15">B1-13419</strain>
    </source>
</reference>
<dbReference type="Gene3D" id="3.40.1440.60">
    <property type="entry name" value="PriA, 3(prime) DNA-binding domain"/>
    <property type="match status" value="1"/>
</dbReference>
<keyword evidence="5 12" id="KW-0378">Hydrolase</keyword>
<dbReference type="GO" id="GO:1990077">
    <property type="term" value="C:primosome complex"/>
    <property type="evidence" value="ECO:0007669"/>
    <property type="project" value="UniProtKB-UniRule"/>
</dbReference>
<feature type="binding site" evidence="12">
    <location>
        <position position="467"/>
    </location>
    <ligand>
        <name>Zn(2+)</name>
        <dbReference type="ChEBI" id="CHEBI:29105"/>
        <label>1</label>
    </ligand>
</feature>
<reference evidence="15" key="2">
    <citation type="journal article" date="2021" name="PeerJ">
        <title>Extensive microbial diversity within the chicken gut microbiome revealed by metagenomics and culture.</title>
        <authorList>
            <person name="Gilroy R."/>
            <person name="Ravi A."/>
            <person name="Getino M."/>
            <person name="Pursley I."/>
            <person name="Horton D.L."/>
            <person name="Alikhan N.F."/>
            <person name="Baker D."/>
            <person name="Gharbi K."/>
            <person name="Hall N."/>
            <person name="Watson M."/>
            <person name="Adriaenssens E.M."/>
            <person name="Foster-Nyarko E."/>
            <person name="Jarju S."/>
            <person name="Secka A."/>
            <person name="Antonio M."/>
            <person name="Oren A."/>
            <person name="Chaudhuri R.R."/>
            <person name="La Ragione R."/>
            <person name="Hildebrand F."/>
            <person name="Pallen M.J."/>
        </authorList>
    </citation>
    <scope>NUCLEOTIDE SEQUENCE</scope>
    <source>
        <strain evidence="15">B1-13419</strain>
    </source>
</reference>
<comment type="similarity">
    <text evidence="12">Belongs to the helicase family. PriA subfamily.</text>
</comment>
<dbReference type="InterPro" id="IPR027417">
    <property type="entry name" value="P-loop_NTPase"/>
</dbReference>
<evidence type="ECO:0000259" key="14">
    <source>
        <dbReference type="PROSITE" id="PS51192"/>
    </source>
</evidence>
<dbReference type="SUPFAM" id="SSF52540">
    <property type="entry name" value="P-loop containing nucleoside triphosphate hydrolases"/>
    <property type="match status" value="2"/>
</dbReference>
<dbReference type="NCBIfam" id="TIGR00595">
    <property type="entry name" value="priA"/>
    <property type="match status" value="1"/>
</dbReference>
<evidence type="ECO:0000256" key="6">
    <source>
        <dbReference type="ARBA" id="ARBA00022806"/>
    </source>
</evidence>
<comment type="catalytic activity">
    <reaction evidence="11 12">
        <text>ATP + H2O = ADP + phosphate + H(+)</text>
        <dbReference type="Rhea" id="RHEA:13065"/>
        <dbReference type="ChEBI" id="CHEBI:15377"/>
        <dbReference type="ChEBI" id="CHEBI:15378"/>
        <dbReference type="ChEBI" id="CHEBI:30616"/>
        <dbReference type="ChEBI" id="CHEBI:43474"/>
        <dbReference type="ChEBI" id="CHEBI:456216"/>
        <dbReference type="EC" id="5.6.2.4"/>
    </reaction>
</comment>
<dbReference type="SMART" id="SM00487">
    <property type="entry name" value="DEXDc"/>
    <property type="match status" value="1"/>
</dbReference>
<evidence type="ECO:0000256" key="13">
    <source>
        <dbReference type="SAM" id="Coils"/>
    </source>
</evidence>
<dbReference type="Pfam" id="PF00270">
    <property type="entry name" value="DEAD"/>
    <property type="match status" value="1"/>
</dbReference>
<dbReference type="GO" id="GO:0008270">
    <property type="term" value="F:zinc ion binding"/>
    <property type="evidence" value="ECO:0007669"/>
    <property type="project" value="UniProtKB-UniRule"/>
</dbReference>
<feature type="binding site" evidence="12">
    <location>
        <position position="494"/>
    </location>
    <ligand>
        <name>Zn(2+)</name>
        <dbReference type="ChEBI" id="CHEBI:29105"/>
        <label>2</label>
    </ligand>
</feature>
<evidence type="ECO:0000256" key="10">
    <source>
        <dbReference type="ARBA" id="ARBA00023235"/>
    </source>
</evidence>
<dbReference type="PANTHER" id="PTHR30580:SF0">
    <property type="entry name" value="PRIMOSOMAL PROTEIN N"/>
    <property type="match status" value="1"/>
</dbReference>
<keyword evidence="10 12" id="KW-0413">Isomerase</keyword>
<protein>
    <recommendedName>
        <fullName evidence="12">Replication restart protein PriA</fullName>
    </recommendedName>
    <alternativeName>
        <fullName evidence="12">ATP-dependent DNA helicase PriA</fullName>
        <ecNumber evidence="12">5.6.2.4</ecNumber>
    </alternativeName>
    <alternativeName>
        <fullName evidence="12">DNA 3'-5' helicase PriA</fullName>
    </alternativeName>
</protein>
<evidence type="ECO:0000313" key="16">
    <source>
        <dbReference type="Proteomes" id="UP000823757"/>
    </source>
</evidence>
<name>A0A9D9NIY4_9BACT</name>
<dbReference type="EC" id="5.6.2.4" evidence="12"/>
<evidence type="ECO:0000256" key="1">
    <source>
        <dbReference type="ARBA" id="ARBA00022515"/>
    </source>
</evidence>
<dbReference type="InterPro" id="IPR042115">
    <property type="entry name" value="PriA_3primeBD_sf"/>
</dbReference>
<proteinExistence type="inferred from homology"/>
<evidence type="ECO:0000256" key="7">
    <source>
        <dbReference type="ARBA" id="ARBA00022833"/>
    </source>
</evidence>
<keyword evidence="2 12" id="KW-0235">DNA replication</keyword>
<evidence type="ECO:0000256" key="3">
    <source>
        <dbReference type="ARBA" id="ARBA00022723"/>
    </source>
</evidence>
<feature type="coiled-coil region" evidence="13">
    <location>
        <begin position="153"/>
        <end position="180"/>
    </location>
</feature>
<evidence type="ECO:0000256" key="2">
    <source>
        <dbReference type="ARBA" id="ARBA00022705"/>
    </source>
</evidence>
<dbReference type="InterPro" id="IPR040498">
    <property type="entry name" value="PriA_CRR"/>
</dbReference>
<evidence type="ECO:0000313" key="15">
    <source>
        <dbReference type="EMBL" id="MBO8474783.1"/>
    </source>
</evidence>
<feature type="binding site" evidence="12">
    <location>
        <position position="497"/>
    </location>
    <ligand>
        <name>Zn(2+)</name>
        <dbReference type="ChEBI" id="CHEBI:29105"/>
        <label>2</label>
    </ligand>
</feature>
<feature type="binding site" evidence="12">
    <location>
        <position position="510"/>
    </location>
    <ligand>
        <name>Zn(2+)</name>
        <dbReference type="ChEBI" id="CHEBI:29105"/>
        <label>1</label>
    </ligand>
</feature>
<feature type="binding site" evidence="12">
    <location>
        <position position="507"/>
    </location>
    <ligand>
        <name>Zn(2+)</name>
        <dbReference type="ChEBI" id="CHEBI:29105"/>
        <label>1</label>
    </ligand>
</feature>
<dbReference type="GO" id="GO:0016787">
    <property type="term" value="F:hydrolase activity"/>
    <property type="evidence" value="ECO:0007669"/>
    <property type="project" value="UniProtKB-KW"/>
</dbReference>
<accession>A0A9D9NIY4</accession>
<dbReference type="FunFam" id="3.40.50.300:FF:000489">
    <property type="entry name" value="Primosome assembly protein PriA"/>
    <property type="match status" value="1"/>
</dbReference>
<dbReference type="HAMAP" id="MF_00983">
    <property type="entry name" value="PriA"/>
    <property type="match status" value="1"/>
</dbReference>
<keyword evidence="9 12" id="KW-0238">DNA-binding</keyword>
<dbReference type="PANTHER" id="PTHR30580">
    <property type="entry name" value="PRIMOSOMAL PROTEIN N"/>
    <property type="match status" value="1"/>
</dbReference>
<dbReference type="GO" id="GO:0006270">
    <property type="term" value="P:DNA replication initiation"/>
    <property type="evidence" value="ECO:0007669"/>
    <property type="project" value="TreeGrafter"/>
</dbReference>
<dbReference type="Pfam" id="PF18319">
    <property type="entry name" value="Zn_ribbon_PriA"/>
    <property type="match status" value="1"/>
</dbReference>
<keyword evidence="3 12" id="KW-0479">Metal-binding</keyword>
<dbReference type="GO" id="GO:0006310">
    <property type="term" value="P:DNA recombination"/>
    <property type="evidence" value="ECO:0007669"/>
    <property type="project" value="InterPro"/>
</dbReference>
<evidence type="ECO:0000256" key="4">
    <source>
        <dbReference type="ARBA" id="ARBA00022741"/>
    </source>
</evidence>
<dbReference type="InterPro" id="IPR041222">
    <property type="entry name" value="PriA_3primeBD"/>
</dbReference>
<dbReference type="AlphaFoldDB" id="A0A9D9NIY4"/>
<comment type="caution">
    <text evidence="15">The sequence shown here is derived from an EMBL/GenBank/DDBJ whole genome shotgun (WGS) entry which is preliminary data.</text>
</comment>
<evidence type="ECO:0000256" key="9">
    <source>
        <dbReference type="ARBA" id="ARBA00023125"/>
    </source>
</evidence>
<dbReference type="Gene3D" id="3.40.50.300">
    <property type="entry name" value="P-loop containing nucleotide triphosphate hydrolases"/>
    <property type="match status" value="2"/>
</dbReference>
<dbReference type="EMBL" id="JADIMD010000089">
    <property type="protein sequence ID" value="MBO8474783.1"/>
    <property type="molecule type" value="Genomic_DNA"/>
</dbReference>
<dbReference type="PROSITE" id="PS51192">
    <property type="entry name" value="HELICASE_ATP_BIND_1"/>
    <property type="match status" value="1"/>
</dbReference>
<evidence type="ECO:0000256" key="8">
    <source>
        <dbReference type="ARBA" id="ARBA00022840"/>
    </source>
</evidence>
<keyword evidence="6 12" id="KW-0347">Helicase</keyword>
<organism evidence="15 16">
    <name type="scientific">Candidatus Cryptobacteroides faecigallinarum</name>
    <dbReference type="NCBI Taxonomy" id="2840763"/>
    <lineage>
        <taxon>Bacteria</taxon>
        <taxon>Pseudomonadati</taxon>
        <taxon>Bacteroidota</taxon>
        <taxon>Bacteroidia</taxon>
        <taxon>Bacteroidales</taxon>
        <taxon>Candidatus Cryptobacteroides</taxon>
    </lineage>
</organism>
<keyword evidence="1 12" id="KW-0639">Primosome</keyword>
<dbReference type="InterPro" id="IPR005259">
    <property type="entry name" value="PriA"/>
</dbReference>
<dbReference type="SMART" id="SM00490">
    <property type="entry name" value="HELICc"/>
    <property type="match status" value="1"/>
</dbReference>
<comment type="catalytic activity">
    <reaction evidence="12">
        <text>Couples ATP hydrolysis with the unwinding of duplex DNA by translocating in the 3'-5' direction.</text>
        <dbReference type="EC" id="5.6.2.4"/>
    </reaction>
</comment>
<dbReference type="GO" id="GO:0006302">
    <property type="term" value="P:double-strand break repair"/>
    <property type="evidence" value="ECO:0007669"/>
    <property type="project" value="InterPro"/>
</dbReference>
<evidence type="ECO:0000256" key="12">
    <source>
        <dbReference type="HAMAP-Rule" id="MF_00983"/>
    </source>
</evidence>
<feature type="binding site" evidence="12">
    <location>
        <position position="476"/>
    </location>
    <ligand>
        <name>Zn(2+)</name>
        <dbReference type="ChEBI" id="CHEBI:29105"/>
        <label>2</label>
    </ligand>
</feature>
<keyword evidence="4 12" id="KW-0547">Nucleotide-binding</keyword>
<comment type="subunit">
    <text evidence="12">Component of the replication restart primosome.</text>
</comment>
<evidence type="ECO:0000256" key="5">
    <source>
        <dbReference type="ARBA" id="ARBA00022801"/>
    </source>
</evidence>
<comment type="function">
    <text evidence="12">Initiates the restart of stalled replication forks, which reloads the replicative helicase on sites other than the origin of replication. Recognizes and binds to abandoned replication forks and remodels them to uncover a helicase loading site. Promotes assembly of the primosome at these replication forks.</text>
</comment>
<keyword evidence="13" id="KW-0175">Coiled coil</keyword>
<feature type="binding site" evidence="12">
    <location>
        <position position="479"/>
    </location>
    <ligand>
        <name>Zn(2+)</name>
        <dbReference type="ChEBI" id="CHEBI:29105"/>
        <label>2</label>
    </ligand>
</feature>
<keyword evidence="8 12" id="KW-0067">ATP-binding</keyword>
<dbReference type="GO" id="GO:0005524">
    <property type="term" value="F:ATP binding"/>
    <property type="evidence" value="ECO:0007669"/>
    <property type="project" value="UniProtKB-UniRule"/>
</dbReference>
<dbReference type="Pfam" id="PF17764">
    <property type="entry name" value="PriA_3primeBD"/>
    <property type="match status" value="1"/>
</dbReference>